<dbReference type="InterPro" id="IPR027463">
    <property type="entry name" value="AcrB_DN_DC_subdom"/>
</dbReference>
<keyword evidence="1" id="KW-1133">Transmembrane helix</keyword>
<dbReference type="PRINTS" id="PR00702">
    <property type="entry name" value="ACRIFLAVINRP"/>
</dbReference>
<dbReference type="Pfam" id="PF00873">
    <property type="entry name" value="ACR_tran"/>
    <property type="match status" value="1"/>
</dbReference>
<evidence type="ECO:0000313" key="3">
    <source>
        <dbReference type="Proteomes" id="UP000237082"/>
    </source>
</evidence>
<dbReference type="Gene3D" id="3.30.70.1320">
    <property type="entry name" value="Multidrug efflux transporter AcrB pore domain like"/>
    <property type="match status" value="1"/>
</dbReference>
<dbReference type="Gene3D" id="3.30.70.1430">
    <property type="entry name" value="Multidrug efflux transporter AcrB pore domain"/>
    <property type="match status" value="2"/>
</dbReference>
<dbReference type="GO" id="GO:0005886">
    <property type="term" value="C:plasma membrane"/>
    <property type="evidence" value="ECO:0007669"/>
    <property type="project" value="TreeGrafter"/>
</dbReference>
<organism evidence="2 3">
    <name type="scientific">Chromobacterium alticapitis</name>
    <dbReference type="NCBI Taxonomy" id="2073169"/>
    <lineage>
        <taxon>Bacteria</taxon>
        <taxon>Pseudomonadati</taxon>
        <taxon>Pseudomonadota</taxon>
        <taxon>Betaproteobacteria</taxon>
        <taxon>Neisseriales</taxon>
        <taxon>Chromobacteriaceae</taxon>
        <taxon>Chromobacterium</taxon>
    </lineage>
</organism>
<name>A0A2S5DGV3_9NEIS</name>
<feature type="transmembrane region" description="Helical" evidence="1">
    <location>
        <begin position="885"/>
        <end position="905"/>
    </location>
</feature>
<gene>
    <name evidence="2" type="ORF">C2I19_09540</name>
</gene>
<dbReference type="GO" id="GO:0042910">
    <property type="term" value="F:xenobiotic transmembrane transporter activity"/>
    <property type="evidence" value="ECO:0007669"/>
    <property type="project" value="TreeGrafter"/>
</dbReference>
<keyword evidence="1" id="KW-0472">Membrane</keyword>
<dbReference type="SUPFAM" id="SSF82714">
    <property type="entry name" value="Multidrug efflux transporter AcrB TolC docking domain, DN and DC subdomains"/>
    <property type="match status" value="2"/>
</dbReference>
<feature type="transmembrane region" description="Helical" evidence="1">
    <location>
        <begin position="336"/>
        <end position="355"/>
    </location>
</feature>
<dbReference type="Gene3D" id="3.30.2090.10">
    <property type="entry name" value="Multidrug efflux transporter AcrB TolC docking domain, DN and DC subdomains"/>
    <property type="match status" value="2"/>
</dbReference>
<evidence type="ECO:0000256" key="1">
    <source>
        <dbReference type="SAM" id="Phobius"/>
    </source>
</evidence>
<protein>
    <submittedName>
        <fullName evidence="2">Nodulation protein NolG</fullName>
    </submittedName>
</protein>
<dbReference type="Gene3D" id="3.30.70.1440">
    <property type="entry name" value="Multidrug efflux transporter AcrB pore domain"/>
    <property type="match status" value="1"/>
</dbReference>
<dbReference type="Gene3D" id="1.20.1640.10">
    <property type="entry name" value="Multidrug efflux transporter AcrB transmembrane domain"/>
    <property type="match status" value="2"/>
</dbReference>
<dbReference type="AlphaFoldDB" id="A0A2S5DGV3"/>
<dbReference type="InterPro" id="IPR001036">
    <property type="entry name" value="Acrflvin-R"/>
</dbReference>
<feature type="transmembrane region" description="Helical" evidence="1">
    <location>
        <begin position="458"/>
        <end position="480"/>
    </location>
</feature>
<dbReference type="SUPFAM" id="SSF82866">
    <property type="entry name" value="Multidrug efflux transporter AcrB transmembrane domain"/>
    <property type="match status" value="2"/>
</dbReference>
<accession>A0A2S5DGV3</accession>
<keyword evidence="3" id="KW-1185">Reference proteome</keyword>
<feature type="transmembrane region" description="Helical" evidence="1">
    <location>
        <begin position="430"/>
        <end position="452"/>
    </location>
</feature>
<dbReference type="OrthoDB" id="9042683at2"/>
<dbReference type="PANTHER" id="PTHR32063">
    <property type="match status" value="1"/>
</dbReference>
<dbReference type="EMBL" id="PQWB01000034">
    <property type="protein sequence ID" value="POZ62222.1"/>
    <property type="molecule type" value="Genomic_DNA"/>
</dbReference>
<dbReference type="SUPFAM" id="SSF82693">
    <property type="entry name" value="Multidrug efflux transporter AcrB pore domain, PN1, PN2, PC1 and PC2 subdomains"/>
    <property type="match status" value="3"/>
</dbReference>
<feature type="transmembrane region" description="Helical" evidence="1">
    <location>
        <begin position="12"/>
        <end position="29"/>
    </location>
</feature>
<evidence type="ECO:0000313" key="2">
    <source>
        <dbReference type="EMBL" id="POZ62222.1"/>
    </source>
</evidence>
<dbReference type="PANTHER" id="PTHR32063:SF0">
    <property type="entry name" value="SWARMING MOTILITY PROTEIN SWRC"/>
    <property type="match status" value="1"/>
</dbReference>
<reference evidence="3" key="1">
    <citation type="submission" date="2018-02" db="EMBL/GenBank/DDBJ databases">
        <authorList>
            <person name="O'Hara-Hanley K."/>
            <person name="Soby S."/>
        </authorList>
    </citation>
    <scope>NUCLEOTIDE SEQUENCE [LARGE SCALE GENOMIC DNA]</scope>
    <source>
        <strain evidence="3">MWU14-2602</strain>
    </source>
</reference>
<proteinExistence type="predicted"/>
<feature type="transmembrane region" description="Helical" evidence="1">
    <location>
        <begin position="375"/>
        <end position="399"/>
    </location>
</feature>
<feature type="transmembrane region" description="Helical" evidence="1">
    <location>
        <begin position="988"/>
        <end position="1014"/>
    </location>
</feature>
<feature type="transmembrane region" description="Helical" evidence="1">
    <location>
        <begin position="534"/>
        <end position="554"/>
    </location>
</feature>
<sequence>MWLTRVSVRNPYFAAVLMMTLMVLGLFSWQKLAVEEMPDIRLPIAVIYTPYTGASPEVVESEVSKPLEEALNSVNGLKEIRSYSSEGSSFVVAEFELSVDPASAVQSVRDKVASVQGQFRREIGTPTVSQVDPNDKPMMSLSLTSSRVKPRELSSWADNVLKKRLQMVEGVGDVSLVGAVRREIRIDIDPVRLEASGLALTDVADAVKAANQDFPAGNVSTARKEWAIRVNGKLKSADDFAALAVGYRNGTPIRLDDIAAVSDTEAEMDSISLVNGQPGLGIDIKAARGSNEVAVADGVKKLLAQMKPEMPPGLELRFTSDSSEDVKKAVHSVESMLLEGAGLTILIVFLFLGSWRSTVITGLTLPVALVGSLFAMQLMGFSLNVLTLLALSLSIGLLIDDAIVVRENIVRHAALGKSHYQAALDGTNEIGLAVLATTLTVVAVFLPVGFMGGIIGRFFHQFGLTVAVAVLISMFVSFTLDPMLSSIWHDPHHHGDRHRGPLGKLLDWFEMSLDRLSDRYALVIRWVLGHRKTVLALALGFTVACFLLASRIGGEFIPERDSGKIGVSYQTAPGSSLEYTAQKGKELADALSAIKEIKTISLDVGAGNFGSGKNDGQLTLDIGDKRSRQRKLSEVINDARKRVQPVAGVLIKAVANDEQQGKPIFIGLRGSNLAELEDVSREVMAKIGKVKGVKDIESNLTEGDPSLSLTLKRDAALSLGVDLNRVGNLLSMLLAGNVVTTWEAPDGQNYDVRLRVPKDERRQELLDQLKVAGNPDANGSAQMVPLSTLIETRQGVSPRQIKRTNMMREIGINANVEGRDVGSAMSDVDKAMDGIQLPPGVQRMHRGQQKDMEETVVNALRALGLGVIFIYLILAAQFRSFTMPVTIMVALPLAFGGVFIALFLWGSTLNMFSIIGIIMLMGLVAKNGILLVDFINRARRDGMAREDAIAEAGRVRLRPIMMTTLAMIFGMLPLALGTGDGSESNRPMAHAIIGGLTTSTLLTLLVVPVVYTYMDSLRARIRRLLGGRKPALALKTEEGK</sequence>
<feature type="transmembrane region" description="Helical" evidence="1">
    <location>
        <begin position="957"/>
        <end position="976"/>
    </location>
</feature>
<feature type="transmembrane region" description="Helical" evidence="1">
    <location>
        <begin position="859"/>
        <end position="878"/>
    </location>
</feature>
<comment type="caution">
    <text evidence="2">The sequence shown here is derived from an EMBL/GenBank/DDBJ whole genome shotgun (WGS) entry which is preliminary data.</text>
</comment>
<dbReference type="Proteomes" id="UP000237082">
    <property type="component" value="Unassembled WGS sequence"/>
</dbReference>
<dbReference type="RefSeq" id="WP_103902475.1">
    <property type="nucleotide sequence ID" value="NZ_PQWB01000034.1"/>
</dbReference>
<feature type="transmembrane region" description="Helical" evidence="1">
    <location>
        <begin position="911"/>
        <end position="936"/>
    </location>
</feature>
<keyword evidence="1" id="KW-0812">Transmembrane</keyword>